<protein>
    <recommendedName>
        <fullName evidence="10">Sugar phosphate transporter domain-containing protein</fullName>
    </recommendedName>
</protein>
<keyword evidence="12" id="KW-1185">Reference proteome</keyword>
<organism evidence="11 12">
    <name type="scientific">Stereocaulon virgatum</name>
    <dbReference type="NCBI Taxonomy" id="373712"/>
    <lineage>
        <taxon>Eukaryota</taxon>
        <taxon>Fungi</taxon>
        <taxon>Dikarya</taxon>
        <taxon>Ascomycota</taxon>
        <taxon>Pezizomycotina</taxon>
        <taxon>Lecanoromycetes</taxon>
        <taxon>OSLEUM clade</taxon>
        <taxon>Lecanoromycetidae</taxon>
        <taxon>Lecanorales</taxon>
        <taxon>Lecanorineae</taxon>
        <taxon>Stereocaulaceae</taxon>
        <taxon>Stereocaulon</taxon>
    </lineage>
</organism>
<evidence type="ECO:0000256" key="5">
    <source>
        <dbReference type="ARBA" id="ARBA00022692"/>
    </source>
</evidence>
<evidence type="ECO:0000256" key="8">
    <source>
        <dbReference type="SAM" id="MobiDB-lite"/>
    </source>
</evidence>
<feature type="region of interest" description="Disordered" evidence="8">
    <location>
        <begin position="1"/>
        <end position="20"/>
    </location>
</feature>
<feature type="transmembrane region" description="Helical" evidence="9">
    <location>
        <begin position="115"/>
        <end position="138"/>
    </location>
</feature>
<proteinExistence type="inferred from homology"/>
<dbReference type="InterPro" id="IPR050186">
    <property type="entry name" value="TPT_transporter"/>
</dbReference>
<dbReference type="SUPFAM" id="SSF103481">
    <property type="entry name" value="Multidrug resistance efflux transporter EmrE"/>
    <property type="match status" value="1"/>
</dbReference>
<keyword evidence="5 9" id="KW-0812">Transmembrane</keyword>
<feature type="transmembrane region" description="Helical" evidence="9">
    <location>
        <begin position="232"/>
        <end position="251"/>
    </location>
</feature>
<feature type="transmembrane region" description="Helical" evidence="9">
    <location>
        <begin position="263"/>
        <end position="286"/>
    </location>
</feature>
<dbReference type="PANTHER" id="PTHR11132">
    <property type="entry name" value="SOLUTE CARRIER FAMILY 35"/>
    <property type="match status" value="1"/>
</dbReference>
<evidence type="ECO:0000256" key="7">
    <source>
        <dbReference type="ARBA" id="ARBA00023136"/>
    </source>
</evidence>
<comment type="similarity">
    <text evidence="3">Belongs to the TPT transporter family. SLC35D subfamily.</text>
</comment>
<feature type="transmembrane region" description="Helical" evidence="9">
    <location>
        <begin position="293"/>
        <end position="314"/>
    </location>
</feature>
<keyword evidence="7 9" id="KW-0472">Membrane</keyword>
<name>A0ABR4ABL2_9LECA</name>
<evidence type="ECO:0000256" key="6">
    <source>
        <dbReference type="ARBA" id="ARBA00022989"/>
    </source>
</evidence>
<evidence type="ECO:0000256" key="2">
    <source>
        <dbReference type="ARBA" id="ARBA00004477"/>
    </source>
</evidence>
<evidence type="ECO:0000256" key="4">
    <source>
        <dbReference type="ARBA" id="ARBA00011182"/>
    </source>
</evidence>
<feature type="compositionally biased region" description="Basic and acidic residues" evidence="8">
    <location>
        <begin position="1"/>
        <end position="14"/>
    </location>
</feature>
<comment type="function">
    <text evidence="1">Involved in the import of GDP-mannose from the cytoplasm into the Golgi lumen.</text>
</comment>
<comment type="caution">
    <text evidence="11">The sequence shown here is derived from an EMBL/GenBank/DDBJ whole genome shotgun (WGS) entry which is preliminary data.</text>
</comment>
<feature type="transmembrane region" description="Helical" evidence="9">
    <location>
        <begin position="194"/>
        <end position="211"/>
    </location>
</feature>
<evidence type="ECO:0000256" key="1">
    <source>
        <dbReference type="ARBA" id="ARBA00003420"/>
    </source>
</evidence>
<dbReference type="Proteomes" id="UP001590950">
    <property type="component" value="Unassembled WGS sequence"/>
</dbReference>
<evidence type="ECO:0000259" key="10">
    <source>
        <dbReference type="Pfam" id="PF03151"/>
    </source>
</evidence>
<sequence length="406" mass="44601">MGDSEKYSEKERMSADIGSPVRDNTAPMLPTVNPEVQKMEPPASKIHPAFYVMAWISLSSSVIIFNKWILDTAKFHFPITLTCWHLVFATVMTQIMARTTHILDGRKSVKMTGRVYLRAIVPIGAFFSLSLMCGNITYLYLSVAFIQMLKATTPVAVLILGWAIGIDQFDLKTFVNISFIVLGIAIASYGEIKFVLVGVLYQLGGICFEAGRLVSIQRLLSSSEFKMDPLVSLYYFAPVCAIMNFCVAVVFELPRIQMADLYYVGLWTLLANAMVAFALNVSVVFLIGRTSGLVMTLCGVLKDILLVAASIAIWGTPISGLQYFGYSIALGGLIYYKLGAATLKAQFSDMNRAWAEYGAKHPAMRKVIVFGGIVLVLFILLGGLAPTVGYDSTYLQSVIKNSDEAQ</sequence>
<dbReference type="EMBL" id="JBEFKJ010000014">
    <property type="protein sequence ID" value="KAL2042495.1"/>
    <property type="molecule type" value="Genomic_DNA"/>
</dbReference>
<comment type="subunit">
    <text evidence="4">Homooligomer.</text>
</comment>
<feature type="transmembrane region" description="Helical" evidence="9">
    <location>
        <begin position="171"/>
        <end position="188"/>
    </location>
</feature>
<dbReference type="InterPro" id="IPR037185">
    <property type="entry name" value="EmrE-like"/>
</dbReference>
<dbReference type="Pfam" id="PF03151">
    <property type="entry name" value="TPT"/>
    <property type="match status" value="1"/>
</dbReference>
<evidence type="ECO:0000256" key="9">
    <source>
        <dbReference type="SAM" id="Phobius"/>
    </source>
</evidence>
<dbReference type="InterPro" id="IPR004853">
    <property type="entry name" value="Sugar_P_trans_dom"/>
</dbReference>
<feature type="transmembrane region" description="Helical" evidence="9">
    <location>
        <begin position="75"/>
        <end position="95"/>
    </location>
</feature>
<feature type="transmembrane region" description="Helical" evidence="9">
    <location>
        <begin position="320"/>
        <end position="338"/>
    </location>
</feature>
<feature type="transmembrane region" description="Helical" evidence="9">
    <location>
        <begin position="144"/>
        <end position="164"/>
    </location>
</feature>
<evidence type="ECO:0000256" key="3">
    <source>
        <dbReference type="ARBA" id="ARBA00010425"/>
    </source>
</evidence>
<feature type="transmembrane region" description="Helical" evidence="9">
    <location>
        <begin position="367"/>
        <end position="385"/>
    </location>
</feature>
<evidence type="ECO:0000313" key="11">
    <source>
        <dbReference type="EMBL" id="KAL2042495.1"/>
    </source>
</evidence>
<keyword evidence="6 9" id="KW-1133">Transmembrane helix</keyword>
<gene>
    <name evidence="11" type="ORF">N7G274_004988</name>
</gene>
<reference evidence="11 12" key="1">
    <citation type="submission" date="2024-09" db="EMBL/GenBank/DDBJ databases">
        <title>Rethinking Asexuality: The Enigmatic Case of Functional Sexual Genes in Lepraria (Stereocaulaceae).</title>
        <authorList>
            <person name="Doellman M."/>
            <person name="Sun Y."/>
            <person name="Barcenas-Pena A."/>
            <person name="Lumbsch H.T."/>
            <person name="Grewe F."/>
        </authorList>
    </citation>
    <scope>NUCLEOTIDE SEQUENCE [LARGE SCALE GENOMIC DNA]</scope>
    <source>
        <strain evidence="11 12">Mercado 3170</strain>
    </source>
</reference>
<accession>A0ABR4ABL2</accession>
<comment type="subcellular location">
    <subcellularLocation>
        <location evidence="2">Endoplasmic reticulum membrane</location>
        <topology evidence="2">Multi-pass membrane protein</topology>
    </subcellularLocation>
</comment>
<evidence type="ECO:0000313" key="12">
    <source>
        <dbReference type="Proteomes" id="UP001590950"/>
    </source>
</evidence>
<feature type="transmembrane region" description="Helical" evidence="9">
    <location>
        <begin position="48"/>
        <end position="69"/>
    </location>
</feature>
<feature type="domain" description="Sugar phosphate transporter" evidence="10">
    <location>
        <begin position="49"/>
        <end position="336"/>
    </location>
</feature>